<reference evidence="2" key="2">
    <citation type="submission" date="2022-01" db="EMBL/GenBank/DDBJ databases">
        <authorList>
            <person name="Yamashiro T."/>
            <person name="Shiraishi A."/>
            <person name="Satake H."/>
            <person name="Nakayama K."/>
        </authorList>
    </citation>
    <scope>NUCLEOTIDE SEQUENCE</scope>
</reference>
<reference evidence="2" key="1">
    <citation type="journal article" date="2022" name="Int. J. Mol. Sci.">
        <title>Draft Genome of Tanacetum Coccineum: Genomic Comparison of Closely Related Tanacetum-Family Plants.</title>
        <authorList>
            <person name="Yamashiro T."/>
            <person name="Shiraishi A."/>
            <person name="Nakayama K."/>
            <person name="Satake H."/>
        </authorList>
    </citation>
    <scope>NUCLEOTIDE SEQUENCE</scope>
</reference>
<comment type="caution">
    <text evidence="2">The sequence shown here is derived from an EMBL/GenBank/DDBJ whole genome shotgun (WGS) entry which is preliminary data.</text>
</comment>
<accession>A0ABQ5J0H2</accession>
<feature type="region of interest" description="Disordered" evidence="1">
    <location>
        <begin position="1"/>
        <end position="20"/>
    </location>
</feature>
<dbReference type="Proteomes" id="UP001151760">
    <property type="component" value="Unassembled WGS sequence"/>
</dbReference>
<evidence type="ECO:0000313" key="3">
    <source>
        <dbReference type="Proteomes" id="UP001151760"/>
    </source>
</evidence>
<sequence length="108" mass="11524">MGKELFDPNSEICGDNGGRGSSMVGRGGGWLAKRSIVSNKGCGGGGLAVRGGRSSSESQKGFCLEVNFYGLAAENRMEPAFDKEGNRLFVVNNKQWSSNEVKAMQRCV</sequence>
<keyword evidence="3" id="KW-1185">Reference proteome</keyword>
<name>A0ABQ5J0H2_9ASTR</name>
<dbReference type="EMBL" id="BQNB010021300">
    <property type="protein sequence ID" value="GJU04953.1"/>
    <property type="molecule type" value="Genomic_DNA"/>
</dbReference>
<evidence type="ECO:0000313" key="2">
    <source>
        <dbReference type="EMBL" id="GJU04953.1"/>
    </source>
</evidence>
<proteinExistence type="predicted"/>
<protein>
    <submittedName>
        <fullName evidence="2">Uncharacterized protein</fullName>
    </submittedName>
</protein>
<evidence type="ECO:0000256" key="1">
    <source>
        <dbReference type="SAM" id="MobiDB-lite"/>
    </source>
</evidence>
<organism evidence="2 3">
    <name type="scientific">Tanacetum coccineum</name>
    <dbReference type="NCBI Taxonomy" id="301880"/>
    <lineage>
        <taxon>Eukaryota</taxon>
        <taxon>Viridiplantae</taxon>
        <taxon>Streptophyta</taxon>
        <taxon>Embryophyta</taxon>
        <taxon>Tracheophyta</taxon>
        <taxon>Spermatophyta</taxon>
        <taxon>Magnoliopsida</taxon>
        <taxon>eudicotyledons</taxon>
        <taxon>Gunneridae</taxon>
        <taxon>Pentapetalae</taxon>
        <taxon>asterids</taxon>
        <taxon>campanulids</taxon>
        <taxon>Asterales</taxon>
        <taxon>Asteraceae</taxon>
        <taxon>Asteroideae</taxon>
        <taxon>Anthemideae</taxon>
        <taxon>Anthemidinae</taxon>
        <taxon>Tanacetum</taxon>
    </lineage>
</organism>
<gene>
    <name evidence="2" type="ORF">Tco_1121383</name>
</gene>